<dbReference type="PANTHER" id="PTHR46472:SF1">
    <property type="entry name" value="NUCLEOREDOXIN"/>
    <property type="match status" value="1"/>
</dbReference>
<evidence type="ECO:0000313" key="3">
    <source>
        <dbReference type="RefSeq" id="XP_022096291.1"/>
    </source>
</evidence>
<dbReference type="InterPro" id="IPR012336">
    <property type="entry name" value="Thioredoxin-like_fold"/>
</dbReference>
<feature type="domain" description="Thioredoxin" evidence="1">
    <location>
        <begin position="120"/>
        <end position="309"/>
    </location>
</feature>
<dbReference type="AlphaFoldDB" id="A0A8B7YYG7"/>
<dbReference type="Pfam" id="PF13905">
    <property type="entry name" value="Thioredoxin_8"/>
    <property type="match status" value="2"/>
</dbReference>
<protein>
    <submittedName>
        <fullName evidence="3">Nucleoredoxin-like</fullName>
    </submittedName>
</protein>
<dbReference type="PANTHER" id="PTHR46472">
    <property type="entry name" value="NUCLEOREDOXIN"/>
    <property type="match status" value="1"/>
</dbReference>
<dbReference type="GO" id="GO:0031397">
    <property type="term" value="P:negative regulation of protein ubiquitination"/>
    <property type="evidence" value="ECO:0007669"/>
    <property type="project" value="TreeGrafter"/>
</dbReference>
<dbReference type="GeneID" id="110982285"/>
<dbReference type="CDD" id="cd02964">
    <property type="entry name" value="TryX_like_family"/>
    <property type="match status" value="1"/>
</dbReference>
<dbReference type="Gene3D" id="3.40.30.10">
    <property type="entry name" value="Glutaredoxin"/>
    <property type="match status" value="3"/>
</dbReference>
<reference evidence="3" key="1">
    <citation type="submission" date="2025-08" db="UniProtKB">
        <authorList>
            <consortium name="RefSeq"/>
        </authorList>
    </citation>
    <scope>IDENTIFICATION</scope>
</reference>
<dbReference type="SUPFAM" id="SSF52833">
    <property type="entry name" value="Thioredoxin-like"/>
    <property type="match status" value="2"/>
</dbReference>
<dbReference type="Proteomes" id="UP000694845">
    <property type="component" value="Unplaced"/>
</dbReference>
<dbReference type="GO" id="GO:0030178">
    <property type="term" value="P:negative regulation of Wnt signaling pathway"/>
    <property type="evidence" value="ECO:0007669"/>
    <property type="project" value="TreeGrafter"/>
</dbReference>
<dbReference type="KEGG" id="aplc:110982285"/>
<dbReference type="OMA" id="FYFAAHW"/>
<dbReference type="InterPro" id="IPR036249">
    <property type="entry name" value="Thioredoxin-like_sf"/>
</dbReference>
<name>A0A8B7YYG7_ACAPL</name>
<dbReference type="OrthoDB" id="189920at2759"/>
<dbReference type="InterPro" id="IPR013766">
    <property type="entry name" value="Thioredoxin_domain"/>
</dbReference>
<evidence type="ECO:0000313" key="2">
    <source>
        <dbReference type="Proteomes" id="UP000694845"/>
    </source>
</evidence>
<dbReference type="GO" id="GO:0004791">
    <property type="term" value="F:thioredoxin-disulfide reductase (NADPH) activity"/>
    <property type="evidence" value="ECO:0007669"/>
    <property type="project" value="TreeGrafter"/>
</dbReference>
<sequence>MTSPLVLLLGEVLLNKQREKVDVSSLAGEGRVIGLYFAAHWCAPCREYTPILSNFYNSFNSEHGQGGGKRLEVVFVSSDKTEQHCDEHFMQHMPWLLLPFSERHVKNKLCKRFKVTGIPTLVLINSVSAQLITNNGRLQMLDDLKGEHFPWYPKPFNEVVAGKLLKQGDEVQAEKELKGKIVGIYFSAHWCPPCKAFTRVLTDMYRRLQASKTEFEFIFCSTDRTKDAFESYYSNMPWLALPYSDPRCSELSKMFAISGIPSLVLLDETGKVITLEGRAMTAQDPEGLDFPWYPTPLLELDDTATTAINEEACLILFAGVEGDDDVIEAKELLLPIAREYTEKAEASGKDCSLRFFIGGDEEMVDNLREFLRIDEDSLPLLLILDIPEQRMFRCQERDITREVVRDFIEKYLANQLKYETLEGL</sequence>
<accession>A0A8B7YYG7</accession>
<dbReference type="PROSITE" id="PS51352">
    <property type="entry name" value="THIOREDOXIN_2"/>
    <property type="match status" value="1"/>
</dbReference>
<keyword evidence="2" id="KW-1185">Reference proteome</keyword>
<proteinExistence type="predicted"/>
<organism evidence="2 3">
    <name type="scientific">Acanthaster planci</name>
    <name type="common">Crown-of-thorns starfish</name>
    <dbReference type="NCBI Taxonomy" id="133434"/>
    <lineage>
        <taxon>Eukaryota</taxon>
        <taxon>Metazoa</taxon>
        <taxon>Echinodermata</taxon>
        <taxon>Eleutherozoa</taxon>
        <taxon>Asterozoa</taxon>
        <taxon>Asteroidea</taxon>
        <taxon>Valvatacea</taxon>
        <taxon>Valvatida</taxon>
        <taxon>Acanthasteridae</taxon>
        <taxon>Acanthaster</taxon>
    </lineage>
</organism>
<gene>
    <name evidence="3" type="primary">LOC110982285</name>
</gene>
<evidence type="ECO:0000259" key="1">
    <source>
        <dbReference type="PROSITE" id="PS51352"/>
    </source>
</evidence>
<dbReference type="RefSeq" id="XP_022096291.1">
    <property type="nucleotide sequence ID" value="XM_022240599.1"/>
</dbReference>
<dbReference type="GO" id="GO:0005634">
    <property type="term" value="C:nucleus"/>
    <property type="evidence" value="ECO:0007669"/>
    <property type="project" value="TreeGrafter"/>
</dbReference>